<dbReference type="RefSeq" id="WP_132418093.1">
    <property type="nucleotide sequence ID" value="NZ_SKFG01000009.1"/>
</dbReference>
<keyword evidence="3 9" id="KW-0808">Transferase</keyword>
<organism evidence="9 10">
    <name type="scientific">Paenibacillus albiflavus</name>
    <dbReference type="NCBI Taxonomy" id="2545760"/>
    <lineage>
        <taxon>Bacteria</taxon>
        <taxon>Bacillati</taxon>
        <taxon>Bacillota</taxon>
        <taxon>Bacilli</taxon>
        <taxon>Bacillales</taxon>
        <taxon>Paenibacillaceae</taxon>
        <taxon>Paenibacillus</taxon>
    </lineage>
</organism>
<comment type="subcellular location">
    <subcellularLocation>
        <location evidence="1">Membrane</location>
        <topology evidence="1">Multi-pass membrane protein</topology>
    </subcellularLocation>
</comment>
<evidence type="ECO:0000313" key="9">
    <source>
        <dbReference type="EMBL" id="TCZ77523.1"/>
    </source>
</evidence>
<evidence type="ECO:0000256" key="5">
    <source>
        <dbReference type="ARBA" id="ARBA00022989"/>
    </source>
</evidence>
<dbReference type="OrthoDB" id="9808602at2"/>
<dbReference type="AlphaFoldDB" id="A0A4R4EE76"/>
<keyword evidence="6 7" id="KW-0472">Membrane</keyword>
<dbReference type="Proteomes" id="UP000295418">
    <property type="component" value="Unassembled WGS sequence"/>
</dbReference>
<comment type="similarity">
    <text evidence="2">Belongs to the bacterial sugar transferase family.</text>
</comment>
<gene>
    <name evidence="9" type="ORF">E0485_11065</name>
</gene>
<dbReference type="PROSITE" id="PS51257">
    <property type="entry name" value="PROKAR_LIPOPROTEIN"/>
    <property type="match status" value="1"/>
</dbReference>
<feature type="transmembrane region" description="Helical" evidence="7">
    <location>
        <begin position="109"/>
        <end position="129"/>
    </location>
</feature>
<evidence type="ECO:0000256" key="6">
    <source>
        <dbReference type="ARBA" id="ARBA00023136"/>
    </source>
</evidence>
<dbReference type="GO" id="GO:0016020">
    <property type="term" value="C:membrane"/>
    <property type="evidence" value="ECO:0007669"/>
    <property type="project" value="UniProtKB-SubCell"/>
</dbReference>
<evidence type="ECO:0000259" key="8">
    <source>
        <dbReference type="Pfam" id="PF02397"/>
    </source>
</evidence>
<protein>
    <submittedName>
        <fullName evidence="9">Sugar transferase</fullName>
    </submittedName>
</protein>
<dbReference type="PANTHER" id="PTHR30576">
    <property type="entry name" value="COLANIC BIOSYNTHESIS UDP-GLUCOSE LIPID CARRIER TRANSFERASE"/>
    <property type="match status" value="1"/>
</dbReference>
<keyword evidence="5 7" id="KW-1133">Transmembrane helix</keyword>
<evidence type="ECO:0000256" key="1">
    <source>
        <dbReference type="ARBA" id="ARBA00004141"/>
    </source>
</evidence>
<proteinExistence type="inferred from homology"/>
<dbReference type="GO" id="GO:0016780">
    <property type="term" value="F:phosphotransferase activity, for other substituted phosphate groups"/>
    <property type="evidence" value="ECO:0007669"/>
    <property type="project" value="TreeGrafter"/>
</dbReference>
<evidence type="ECO:0000256" key="7">
    <source>
        <dbReference type="SAM" id="Phobius"/>
    </source>
</evidence>
<keyword evidence="4 7" id="KW-0812">Transmembrane</keyword>
<feature type="domain" description="Bacterial sugar transferase" evidence="8">
    <location>
        <begin position="253"/>
        <end position="433"/>
    </location>
</feature>
<name>A0A4R4EE76_9BACL</name>
<evidence type="ECO:0000256" key="3">
    <source>
        <dbReference type="ARBA" id="ARBA00022679"/>
    </source>
</evidence>
<feature type="transmembrane region" description="Helical" evidence="7">
    <location>
        <begin position="255"/>
        <end position="279"/>
    </location>
</feature>
<comment type="caution">
    <text evidence="9">The sequence shown here is derived from an EMBL/GenBank/DDBJ whole genome shotgun (WGS) entry which is preliminary data.</text>
</comment>
<evidence type="ECO:0000256" key="2">
    <source>
        <dbReference type="ARBA" id="ARBA00006464"/>
    </source>
</evidence>
<feature type="transmembrane region" description="Helical" evidence="7">
    <location>
        <begin position="78"/>
        <end position="103"/>
    </location>
</feature>
<evidence type="ECO:0000313" key="10">
    <source>
        <dbReference type="Proteomes" id="UP000295418"/>
    </source>
</evidence>
<dbReference type="EMBL" id="SKFG01000009">
    <property type="protein sequence ID" value="TCZ77523.1"/>
    <property type="molecule type" value="Genomic_DNA"/>
</dbReference>
<dbReference type="NCBIfam" id="TIGR03025">
    <property type="entry name" value="EPS_sugtrans"/>
    <property type="match status" value="1"/>
</dbReference>
<feature type="transmembrane region" description="Helical" evidence="7">
    <location>
        <begin position="12"/>
        <end position="34"/>
    </location>
</feature>
<dbReference type="InterPro" id="IPR017475">
    <property type="entry name" value="EPS_sugar_tfrase"/>
</dbReference>
<feature type="transmembrane region" description="Helical" evidence="7">
    <location>
        <begin position="46"/>
        <end position="66"/>
    </location>
</feature>
<dbReference type="PANTHER" id="PTHR30576:SF0">
    <property type="entry name" value="UNDECAPRENYL-PHOSPHATE N-ACETYLGALACTOSAMINYL 1-PHOSPHATE TRANSFERASE-RELATED"/>
    <property type="match status" value="1"/>
</dbReference>
<keyword evidence="10" id="KW-1185">Reference proteome</keyword>
<sequence length="457" mass="51173">MSNISKFSWVDAIIMFFNLVCVHVGLFLACLILEDIGSLGDHVEKYGYNLIGASAAAFAIFYLYGICNVGKGRRLQSIIVSVFLSIFTYTAGSLLISVCFDVLNWSAAVYFMAFIFQFGLITLILYLISSIHKHLFSNKKVLIIGETMQDGRILEHKIQNLVNGSVEIVGYLHETDWQKNKHVLDSSDVVLVQSNFTGKDELMSYCALKGKEVLVIPEVSDLLTLNADMQQIDDLLVLSVKPPKLNQAERLIKRLFDIVVSLILLVILSPVLLVIYLSVSFTSPGSAIFKQVRSGLNGTEFEIIKFRTMIDNAESISGPMLATTKDPRITKIGAILRATRLDELPQFLNVLKGDMSLIGPRPERPFFVEQFMQTIPTYSYRMTVKPGITGLAQVMGKYNTTALDKHRFDLMYLRQYSLLLDLKISFQTILIVLSKEQAEGVKVTNTIPNLQESANNI</sequence>
<evidence type="ECO:0000256" key="4">
    <source>
        <dbReference type="ARBA" id="ARBA00022692"/>
    </source>
</evidence>
<reference evidence="9 10" key="1">
    <citation type="submission" date="2019-03" db="EMBL/GenBank/DDBJ databases">
        <authorList>
            <person name="Kim M.K.M."/>
        </authorList>
    </citation>
    <scope>NUCLEOTIDE SEQUENCE [LARGE SCALE GENOMIC DNA]</scope>
    <source>
        <strain evidence="9 10">18JY21-1</strain>
    </source>
</reference>
<accession>A0A4R4EE76</accession>
<dbReference type="Pfam" id="PF02397">
    <property type="entry name" value="Bac_transf"/>
    <property type="match status" value="1"/>
</dbReference>
<dbReference type="InterPro" id="IPR003362">
    <property type="entry name" value="Bact_transf"/>
</dbReference>